<protein>
    <submittedName>
        <fullName evidence="4">Cytidine and deoxycytidylate deaminase zinc-binding region</fullName>
    </submittedName>
</protein>
<dbReference type="InterPro" id="IPR016193">
    <property type="entry name" value="Cytidine_deaminase-like"/>
</dbReference>
<keyword evidence="2" id="KW-0862">Zinc</keyword>
<dbReference type="EMBL" id="FOPU01000049">
    <property type="protein sequence ID" value="SFH98790.1"/>
    <property type="molecule type" value="Genomic_DNA"/>
</dbReference>
<evidence type="ECO:0000313" key="5">
    <source>
        <dbReference type="Proteomes" id="UP000183635"/>
    </source>
</evidence>
<gene>
    <name evidence="4" type="ORF">SAMN04488021_14916</name>
</gene>
<keyword evidence="1" id="KW-0479">Metal-binding</keyword>
<evidence type="ECO:0000256" key="1">
    <source>
        <dbReference type="ARBA" id="ARBA00022723"/>
    </source>
</evidence>
<dbReference type="CDD" id="cd01285">
    <property type="entry name" value="nucleoside_deaminase"/>
    <property type="match status" value="1"/>
</dbReference>
<dbReference type="RefSeq" id="WP_074970676.1">
    <property type="nucleotide sequence ID" value="NZ_CBCRYP010000061.1"/>
</dbReference>
<accession>A0A1I3EIX1</accession>
<name>A0A1I3EIX1_9RHOB</name>
<organism evidence="4 5">
    <name type="scientific">Paracoccus aminovorans</name>
    <dbReference type="NCBI Taxonomy" id="34004"/>
    <lineage>
        <taxon>Bacteria</taxon>
        <taxon>Pseudomonadati</taxon>
        <taxon>Pseudomonadota</taxon>
        <taxon>Alphaproteobacteria</taxon>
        <taxon>Rhodobacterales</taxon>
        <taxon>Paracoccaceae</taxon>
        <taxon>Paracoccus</taxon>
    </lineage>
</organism>
<dbReference type="OrthoDB" id="9802676at2"/>
<keyword evidence="5" id="KW-1185">Reference proteome</keyword>
<dbReference type="PROSITE" id="PS51747">
    <property type="entry name" value="CYT_DCMP_DEAMINASES_2"/>
    <property type="match status" value="1"/>
</dbReference>
<dbReference type="PROSITE" id="PS00903">
    <property type="entry name" value="CYT_DCMP_DEAMINASES_1"/>
    <property type="match status" value="1"/>
</dbReference>
<dbReference type="Gene3D" id="3.40.140.10">
    <property type="entry name" value="Cytidine Deaminase, domain 2"/>
    <property type="match status" value="1"/>
</dbReference>
<reference evidence="4 5" key="1">
    <citation type="submission" date="2016-10" db="EMBL/GenBank/DDBJ databases">
        <authorList>
            <person name="de Groot N.N."/>
        </authorList>
    </citation>
    <scope>NUCLEOTIDE SEQUENCE [LARGE SCALE GENOMIC DNA]</scope>
    <source>
        <strain evidence="4 5">DSM 8537</strain>
    </source>
</reference>
<feature type="domain" description="CMP/dCMP-type deaminase" evidence="3">
    <location>
        <begin position="1"/>
        <end position="114"/>
    </location>
</feature>
<evidence type="ECO:0000256" key="2">
    <source>
        <dbReference type="ARBA" id="ARBA00022833"/>
    </source>
</evidence>
<dbReference type="STRING" id="34004.SAMN04488021_14916"/>
<dbReference type="Proteomes" id="UP000183635">
    <property type="component" value="Unassembled WGS sequence"/>
</dbReference>
<dbReference type="InterPro" id="IPR016192">
    <property type="entry name" value="APOBEC/CMP_deaminase_Zn-bd"/>
</dbReference>
<sequence>MNDRKFLDEAVALARGNAAAGGRPFGAVLVKDGTIVARAVNRMVEDSDPTAHAELLALRKAGQALGGPRLDGCAVYASGQPCPMCLAAMRMAGITSIAYAYSNEEAAPFGLSTAKVAAELSRPAQDQDWATIRHLPQTDSARPEPYLIWAERPAGQL</sequence>
<dbReference type="InterPro" id="IPR002125">
    <property type="entry name" value="CMP_dCMP_dom"/>
</dbReference>
<dbReference type="PANTHER" id="PTHR11079:SF161">
    <property type="entry name" value="CMP_DCMP-TYPE DEAMINASE DOMAIN-CONTAINING PROTEIN"/>
    <property type="match status" value="1"/>
</dbReference>
<dbReference type="GO" id="GO:0047974">
    <property type="term" value="F:guanosine deaminase activity"/>
    <property type="evidence" value="ECO:0007669"/>
    <property type="project" value="TreeGrafter"/>
</dbReference>
<proteinExistence type="predicted"/>
<dbReference type="Pfam" id="PF00383">
    <property type="entry name" value="dCMP_cyt_deam_1"/>
    <property type="match status" value="1"/>
</dbReference>
<dbReference type="SUPFAM" id="SSF53927">
    <property type="entry name" value="Cytidine deaminase-like"/>
    <property type="match status" value="1"/>
</dbReference>
<evidence type="ECO:0000259" key="3">
    <source>
        <dbReference type="PROSITE" id="PS51747"/>
    </source>
</evidence>
<dbReference type="GO" id="GO:0008270">
    <property type="term" value="F:zinc ion binding"/>
    <property type="evidence" value="ECO:0007669"/>
    <property type="project" value="InterPro"/>
</dbReference>
<dbReference type="PANTHER" id="PTHR11079">
    <property type="entry name" value="CYTOSINE DEAMINASE FAMILY MEMBER"/>
    <property type="match status" value="1"/>
</dbReference>
<dbReference type="AlphaFoldDB" id="A0A1I3EIX1"/>
<evidence type="ECO:0000313" key="4">
    <source>
        <dbReference type="EMBL" id="SFH98790.1"/>
    </source>
</evidence>
<dbReference type="GO" id="GO:0006152">
    <property type="term" value="P:purine nucleoside catabolic process"/>
    <property type="evidence" value="ECO:0007669"/>
    <property type="project" value="TreeGrafter"/>
</dbReference>